<dbReference type="EMBL" id="JACHDE010000021">
    <property type="protein sequence ID" value="MBB5404629.1"/>
    <property type="molecule type" value="Genomic_DNA"/>
</dbReference>
<reference evidence="9 10" key="1">
    <citation type="submission" date="2020-08" db="EMBL/GenBank/DDBJ databases">
        <title>Genomic Encyclopedia of Type Strains, Phase IV (KMG-V): Genome sequencing to study the core and pangenomes of soil and plant-associated prokaryotes.</title>
        <authorList>
            <person name="Whitman W."/>
        </authorList>
    </citation>
    <scope>NUCLEOTIDE SEQUENCE [LARGE SCALE GENOMIC DNA]</scope>
    <source>
        <strain evidence="9 10">JPY162</strain>
    </source>
</reference>
<sequence length="326" mass="35695">MFSQELAPAVAQRYIMLSADQLAIFPVDQWIQEGVHWMATHLRPLFLTIRWPVEQLLNFNDSILHAVPFPVLVALTFAVFWRLAGLRVALFGCVVLVVIAMLGVWTEAMTTLSLIATAILFCALLGIPIGVLCARSPRVWMVVQPVLDIMQTTPTFVYLVPVVMLFGVGTVPGEVAVVTAAMPPLIRFTHLGIKMVETEIVEAGKAFGADKWQLLWEVQLPLAMPTILGGLNQTVLTAMVMSVVVSMIGADGLGLVVLQGLGRLDVGRAAVGGIAIVLLAMMLDRFSQKIAKKQPDKQRHFRTVLKRFFRGGHEEAHTPGDAREAL</sequence>
<feature type="transmembrane region" description="Helical" evidence="7">
    <location>
        <begin position="88"/>
        <end position="106"/>
    </location>
</feature>
<evidence type="ECO:0000313" key="9">
    <source>
        <dbReference type="EMBL" id="MBB5404629.1"/>
    </source>
</evidence>
<dbReference type="AlphaFoldDB" id="A0A7W8LCS9"/>
<dbReference type="GO" id="GO:0043190">
    <property type="term" value="C:ATP-binding cassette (ABC) transporter complex"/>
    <property type="evidence" value="ECO:0007669"/>
    <property type="project" value="TreeGrafter"/>
</dbReference>
<evidence type="ECO:0000256" key="4">
    <source>
        <dbReference type="ARBA" id="ARBA00022692"/>
    </source>
</evidence>
<keyword evidence="3" id="KW-1003">Cell membrane</keyword>
<feature type="transmembrane region" description="Helical" evidence="7">
    <location>
        <begin position="112"/>
        <end position="134"/>
    </location>
</feature>
<gene>
    <name evidence="9" type="ORF">HDG41_006725</name>
</gene>
<dbReference type="GO" id="GO:0015871">
    <property type="term" value="P:choline transport"/>
    <property type="evidence" value="ECO:0007669"/>
    <property type="project" value="TreeGrafter"/>
</dbReference>
<evidence type="ECO:0000259" key="8">
    <source>
        <dbReference type="PROSITE" id="PS50928"/>
    </source>
</evidence>
<proteinExistence type="inferred from homology"/>
<dbReference type="Pfam" id="PF00528">
    <property type="entry name" value="BPD_transp_1"/>
    <property type="match status" value="1"/>
</dbReference>
<accession>A0A7W8LCS9</accession>
<evidence type="ECO:0000256" key="2">
    <source>
        <dbReference type="ARBA" id="ARBA00022448"/>
    </source>
</evidence>
<dbReference type="PANTHER" id="PTHR47737">
    <property type="entry name" value="GLYCINE BETAINE/PROLINE BETAINE TRANSPORT SYSTEM PERMEASE PROTEIN PROW"/>
    <property type="match status" value="1"/>
</dbReference>
<evidence type="ECO:0000256" key="1">
    <source>
        <dbReference type="ARBA" id="ARBA00004651"/>
    </source>
</evidence>
<evidence type="ECO:0000313" key="10">
    <source>
        <dbReference type="Proteomes" id="UP000592820"/>
    </source>
</evidence>
<organism evidence="9 10">
    <name type="scientific">Paraburkholderia youngii</name>
    <dbReference type="NCBI Taxonomy" id="2782701"/>
    <lineage>
        <taxon>Bacteria</taxon>
        <taxon>Pseudomonadati</taxon>
        <taxon>Pseudomonadota</taxon>
        <taxon>Betaproteobacteria</taxon>
        <taxon>Burkholderiales</taxon>
        <taxon>Burkholderiaceae</taxon>
        <taxon>Paraburkholderia</taxon>
    </lineage>
</organism>
<name>A0A7W8LCS9_9BURK</name>
<dbReference type="Proteomes" id="UP000592820">
    <property type="component" value="Unassembled WGS sequence"/>
</dbReference>
<feature type="transmembrane region" description="Helical" evidence="7">
    <location>
        <begin position="266"/>
        <end position="283"/>
    </location>
</feature>
<feature type="transmembrane region" description="Helical" evidence="7">
    <location>
        <begin position="62"/>
        <end position="81"/>
    </location>
</feature>
<dbReference type="GO" id="GO:0031460">
    <property type="term" value="P:glycine betaine transport"/>
    <property type="evidence" value="ECO:0007669"/>
    <property type="project" value="UniProtKB-ARBA"/>
</dbReference>
<feature type="domain" description="ABC transmembrane type-1" evidence="8">
    <location>
        <begin position="108"/>
        <end position="287"/>
    </location>
</feature>
<protein>
    <submittedName>
        <fullName evidence="9">Glycine betaine/proline transport system permease protein</fullName>
    </submittedName>
</protein>
<comment type="subcellular location">
    <subcellularLocation>
        <location evidence="1 7">Cell membrane</location>
        <topology evidence="1 7">Multi-pass membrane protein</topology>
    </subcellularLocation>
</comment>
<dbReference type="PANTHER" id="PTHR47737:SF1">
    <property type="entry name" value="GLYCINE BETAINE_PROLINE BETAINE TRANSPORT SYSTEM PERMEASE PROTEIN PROW"/>
    <property type="match status" value="1"/>
</dbReference>
<keyword evidence="6 7" id="KW-0472">Membrane</keyword>
<comment type="similarity">
    <text evidence="7">Belongs to the binding-protein-dependent transport system permease family.</text>
</comment>
<evidence type="ECO:0000256" key="7">
    <source>
        <dbReference type="RuleBase" id="RU363032"/>
    </source>
</evidence>
<evidence type="ECO:0000256" key="3">
    <source>
        <dbReference type="ARBA" id="ARBA00022475"/>
    </source>
</evidence>
<dbReference type="GO" id="GO:0015226">
    <property type="term" value="F:carnitine transmembrane transporter activity"/>
    <property type="evidence" value="ECO:0007669"/>
    <property type="project" value="TreeGrafter"/>
</dbReference>
<evidence type="ECO:0000256" key="5">
    <source>
        <dbReference type="ARBA" id="ARBA00022989"/>
    </source>
</evidence>
<feature type="transmembrane region" description="Helical" evidence="7">
    <location>
        <begin position="155"/>
        <end position="182"/>
    </location>
</feature>
<comment type="caution">
    <text evidence="9">The sequence shown here is derived from an EMBL/GenBank/DDBJ whole genome shotgun (WGS) entry which is preliminary data.</text>
</comment>
<dbReference type="GO" id="GO:0005275">
    <property type="term" value="F:amine transmembrane transporter activity"/>
    <property type="evidence" value="ECO:0007669"/>
    <property type="project" value="TreeGrafter"/>
</dbReference>
<keyword evidence="2 7" id="KW-0813">Transport</keyword>
<dbReference type="SUPFAM" id="SSF161098">
    <property type="entry name" value="MetI-like"/>
    <property type="match status" value="1"/>
</dbReference>
<dbReference type="InterPro" id="IPR035906">
    <property type="entry name" value="MetI-like_sf"/>
</dbReference>
<dbReference type="CDD" id="cd06261">
    <property type="entry name" value="TM_PBP2"/>
    <property type="match status" value="1"/>
</dbReference>
<dbReference type="Gene3D" id="1.10.3720.10">
    <property type="entry name" value="MetI-like"/>
    <property type="match status" value="1"/>
</dbReference>
<feature type="transmembrane region" description="Helical" evidence="7">
    <location>
        <begin position="238"/>
        <end position="260"/>
    </location>
</feature>
<keyword evidence="4 7" id="KW-0812">Transmembrane</keyword>
<dbReference type="PROSITE" id="PS50928">
    <property type="entry name" value="ABC_TM1"/>
    <property type="match status" value="1"/>
</dbReference>
<dbReference type="InterPro" id="IPR000515">
    <property type="entry name" value="MetI-like"/>
</dbReference>
<keyword evidence="5 7" id="KW-1133">Transmembrane helix</keyword>
<evidence type="ECO:0000256" key="6">
    <source>
        <dbReference type="ARBA" id="ARBA00023136"/>
    </source>
</evidence>
<dbReference type="FunFam" id="1.10.3720.10:FF:000001">
    <property type="entry name" value="Glycine betaine ABC transporter, permease"/>
    <property type="match status" value="1"/>
</dbReference>